<feature type="domain" description="Response regulatory" evidence="9">
    <location>
        <begin position="10"/>
        <end position="126"/>
    </location>
</feature>
<evidence type="ECO:0000256" key="4">
    <source>
        <dbReference type="ARBA" id="ARBA00022679"/>
    </source>
</evidence>
<dbReference type="KEGG" id="hut:Huta_2351"/>
<dbReference type="GO" id="GO:0006355">
    <property type="term" value="P:regulation of DNA-templated transcription"/>
    <property type="evidence" value="ECO:0007669"/>
    <property type="project" value="InterPro"/>
</dbReference>
<dbReference type="InterPro" id="IPR035965">
    <property type="entry name" value="PAS-like_dom_sf"/>
</dbReference>
<evidence type="ECO:0000256" key="2">
    <source>
        <dbReference type="ARBA" id="ARBA00012438"/>
    </source>
</evidence>
<dbReference type="GO" id="GO:0000160">
    <property type="term" value="P:phosphorelay signal transduction system"/>
    <property type="evidence" value="ECO:0007669"/>
    <property type="project" value="InterPro"/>
</dbReference>
<dbReference type="PROSITE" id="PS50109">
    <property type="entry name" value="HIS_KIN"/>
    <property type="match status" value="1"/>
</dbReference>
<keyword evidence="4" id="KW-0808">Transferase</keyword>
<sequence>MPVEGSGEITVLHVDDDPDLAAVAGEYVAREDDRISVDVATSADEGLTMLADASIDCIVSDYDMPGQDGIEFLETVREAHPDLPFILYTGKGSEEVASDAIGAGVTDYLQKESGPDHYRLLANRIVNAVERYRAGERVERAEQRYRSLFEEMNEGAALHELVYEAGEPVGYEIIDVNRNFEAILDIPAEQAIGQRAVDVYDVEEPPFLDRYAQVAETGESMEFETSFRPLEMHFHVSVFAPREGQFATVFSDVSDQRETEQHLRHERALYHAQSEATLDGYLVVDEERRIASYNSRLLELWDIPEDLIESRDDEAVLDHVVEKTVDPDEFREVVESLYDQPNAESRDEIELADGRWFDRYSTPVVGEDGTRYGRLWVFRDVTQRKERERELTRLSERLELAVEGANLGVWDWDMTTDAVEFNEQWAEMLGHSVSEIEPHLDAWERRVHPDDLPAVEAALDAHIEDETPLYDTEHRMRTAEGDWKWIRDVGRVVDRGGDGEPRRAVGIHIDIDDRKRRERQLQLFRKAVEQTAHAVYVTDADGTIEYVNPAFEDVTGYPEQEALGSDPHILQSGEYDEDYYEAFWETITDGERWRKEMIDRDADGERIVLEQSIAPITDADGDPEKFVAVAQDVTERKEAERDLERAREELRQVIDLVPDLIFAKDREGRYLLANEATAEAYGLSPEDVEGELESNVIPDVEDSEAFREDDLAVIESGERQVIPEEELTTADGETRILETTKIPYEVSGSGEDAVLGYGRDITDLKEYERELERQRDNLEVLNQVVRHDIRNELQLVEAYADLLQRHVDGVEENYANRVLRAARGAADILETARDVTDIMLQADADQQPVDLASTLRNEVEDLRSQYERVAVTVEGAIPDVSVRADDMLASVFRNLLTNAVQHNDSESPDVTVAADTDGERVTVRIADNGPGIPEERRERIFQQGETALNSDGTGLGLYLVATLVERYGGTVAVEDNDPTGAVFVVELPMAA</sequence>
<dbReference type="InterPro" id="IPR000014">
    <property type="entry name" value="PAS"/>
</dbReference>
<dbReference type="PROSITE" id="PS50113">
    <property type="entry name" value="PAC"/>
    <property type="match status" value="4"/>
</dbReference>
<accession>C7NVJ4</accession>
<dbReference type="NCBIfam" id="TIGR00229">
    <property type="entry name" value="sensory_box"/>
    <property type="match status" value="3"/>
</dbReference>
<evidence type="ECO:0000259" key="8">
    <source>
        <dbReference type="PROSITE" id="PS50109"/>
    </source>
</evidence>
<dbReference type="GO" id="GO:0004673">
    <property type="term" value="F:protein histidine kinase activity"/>
    <property type="evidence" value="ECO:0007669"/>
    <property type="project" value="UniProtKB-EC"/>
</dbReference>
<dbReference type="Pfam" id="PF08448">
    <property type="entry name" value="PAS_4"/>
    <property type="match status" value="1"/>
</dbReference>
<dbReference type="InterPro" id="IPR013656">
    <property type="entry name" value="PAS_4"/>
</dbReference>
<dbReference type="InterPro" id="IPR001610">
    <property type="entry name" value="PAC"/>
</dbReference>
<dbReference type="InterPro" id="IPR001789">
    <property type="entry name" value="Sig_transdc_resp-reg_receiver"/>
</dbReference>
<evidence type="ECO:0000313" key="13">
    <source>
        <dbReference type="Proteomes" id="UP000002071"/>
    </source>
</evidence>
<feature type="coiled-coil region" evidence="7">
    <location>
        <begin position="757"/>
        <end position="784"/>
    </location>
</feature>
<feature type="domain" description="PAS" evidence="10">
    <location>
        <begin position="520"/>
        <end position="564"/>
    </location>
</feature>
<dbReference type="InterPro" id="IPR004358">
    <property type="entry name" value="Sig_transdc_His_kin-like_C"/>
</dbReference>
<keyword evidence="3 6" id="KW-0597">Phosphoprotein</keyword>
<dbReference type="EMBL" id="CP001687">
    <property type="protein sequence ID" value="ACV12517.1"/>
    <property type="molecule type" value="Genomic_DNA"/>
</dbReference>
<dbReference type="Pfam" id="PF08447">
    <property type="entry name" value="PAS_3"/>
    <property type="match status" value="1"/>
</dbReference>
<dbReference type="STRING" id="519442.Huta_2351"/>
<evidence type="ECO:0000256" key="5">
    <source>
        <dbReference type="ARBA" id="ARBA00022777"/>
    </source>
</evidence>
<feature type="domain" description="PAS" evidence="10">
    <location>
        <begin position="394"/>
        <end position="466"/>
    </location>
</feature>
<dbReference type="Pfam" id="PF00072">
    <property type="entry name" value="Response_reg"/>
    <property type="match status" value="1"/>
</dbReference>
<feature type="coiled-coil region" evidence="7">
    <location>
        <begin position="629"/>
        <end position="656"/>
    </location>
</feature>
<reference evidence="12 13" key="1">
    <citation type="journal article" date="2009" name="Stand. Genomic Sci.">
        <title>Complete genome sequence of Halorhabdus utahensis type strain (AX-2).</title>
        <authorList>
            <person name="Anderson I."/>
            <person name="Tindall B.J."/>
            <person name="Pomrenke H."/>
            <person name="Goker M."/>
            <person name="Lapidus A."/>
            <person name="Nolan M."/>
            <person name="Copeland A."/>
            <person name="Glavina Del Rio T."/>
            <person name="Chen F."/>
            <person name="Tice H."/>
            <person name="Cheng J.F."/>
            <person name="Lucas S."/>
            <person name="Chertkov O."/>
            <person name="Bruce D."/>
            <person name="Brettin T."/>
            <person name="Detter J.C."/>
            <person name="Han C."/>
            <person name="Goodwin L."/>
            <person name="Land M."/>
            <person name="Hauser L."/>
            <person name="Chang Y.J."/>
            <person name="Jeffries C.D."/>
            <person name="Pitluck S."/>
            <person name="Pati A."/>
            <person name="Mavromatis K."/>
            <person name="Ivanova N."/>
            <person name="Ovchinnikova G."/>
            <person name="Chen A."/>
            <person name="Palaniappan K."/>
            <person name="Chain P."/>
            <person name="Rohde M."/>
            <person name="Bristow J."/>
            <person name="Eisen J.A."/>
            <person name="Markowitz V."/>
            <person name="Hugenholtz P."/>
            <person name="Kyrpides N.C."/>
            <person name="Klenk H.P."/>
        </authorList>
    </citation>
    <scope>NUCLEOTIDE SEQUENCE [LARGE SCALE GENOMIC DNA]</scope>
    <source>
        <strain evidence="13">DSM 12940 / JCM 11049 / AX-2</strain>
    </source>
</reference>
<dbReference type="Pfam" id="PF12860">
    <property type="entry name" value="PAS_7"/>
    <property type="match status" value="1"/>
</dbReference>
<feature type="domain" description="PAC" evidence="11">
    <location>
        <begin position="343"/>
        <end position="393"/>
    </location>
</feature>
<dbReference type="InterPro" id="IPR036890">
    <property type="entry name" value="HATPase_C_sf"/>
</dbReference>
<proteinExistence type="predicted"/>
<evidence type="ECO:0000256" key="3">
    <source>
        <dbReference type="ARBA" id="ARBA00022553"/>
    </source>
</evidence>
<dbReference type="Gene3D" id="3.40.50.2300">
    <property type="match status" value="1"/>
</dbReference>
<dbReference type="AlphaFoldDB" id="C7NVJ4"/>
<dbReference type="Gene3D" id="3.30.450.20">
    <property type="entry name" value="PAS domain"/>
    <property type="match status" value="5"/>
</dbReference>
<keyword evidence="7" id="KW-0175">Coiled coil</keyword>
<dbReference type="Pfam" id="PF02518">
    <property type="entry name" value="HATPase_c"/>
    <property type="match status" value="1"/>
</dbReference>
<dbReference type="SMART" id="SM00086">
    <property type="entry name" value="PAC"/>
    <property type="match status" value="3"/>
</dbReference>
<dbReference type="InterPro" id="IPR013767">
    <property type="entry name" value="PAS_fold"/>
</dbReference>
<dbReference type="SUPFAM" id="SSF52172">
    <property type="entry name" value="CheY-like"/>
    <property type="match status" value="1"/>
</dbReference>
<dbReference type="CDD" id="cd00156">
    <property type="entry name" value="REC"/>
    <property type="match status" value="1"/>
</dbReference>
<evidence type="ECO:0000256" key="1">
    <source>
        <dbReference type="ARBA" id="ARBA00000085"/>
    </source>
</evidence>
<dbReference type="eggNOG" id="arCOG02333">
    <property type="taxonomic scope" value="Archaea"/>
</dbReference>
<name>C7NVJ4_HALUD</name>
<dbReference type="HOGENOM" id="CLU_333070_0_0_2"/>
<feature type="domain" description="PAC" evidence="11">
    <location>
        <begin position="470"/>
        <end position="523"/>
    </location>
</feature>
<dbReference type="SMART" id="SM00448">
    <property type="entry name" value="REC"/>
    <property type="match status" value="1"/>
</dbReference>
<dbReference type="CDD" id="cd00130">
    <property type="entry name" value="PAS"/>
    <property type="match status" value="3"/>
</dbReference>
<evidence type="ECO:0000259" key="10">
    <source>
        <dbReference type="PROSITE" id="PS50112"/>
    </source>
</evidence>
<dbReference type="Pfam" id="PF13188">
    <property type="entry name" value="PAS_8"/>
    <property type="match status" value="1"/>
</dbReference>
<evidence type="ECO:0000256" key="6">
    <source>
        <dbReference type="PROSITE-ProRule" id="PRU00169"/>
    </source>
</evidence>
<dbReference type="SMART" id="SM00091">
    <property type="entry name" value="PAS"/>
    <property type="match status" value="5"/>
</dbReference>
<dbReference type="PANTHER" id="PTHR43304">
    <property type="entry name" value="PHYTOCHROME-LIKE PROTEIN CPH1"/>
    <property type="match status" value="1"/>
</dbReference>
<dbReference type="InterPro" id="IPR013655">
    <property type="entry name" value="PAS_fold_3"/>
</dbReference>
<dbReference type="eggNOG" id="arCOG06408">
    <property type="taxonomic scope" value="Archaea"/>
</dbReference>
<evidence type="ECO:0000313" key="12">
    <source>
        <dbReference type="EMBL" id="ACV12517.1"/>
    </source>
</evidence>
<dbReference type="SUPFAM" id="SSF55785">
    <property type="entry name" value="PYP-like sensor domain (PAS domain)"/>
    <property type="match status" value="5"/>
</dbReference>
<dbReference type="InterPro" id="IPR052162">
    <property type="entry name" value="Sensor_kinase/Photoreceptor"/>
</dbReference>
<feature type="domain" description="PAC" evidence="11">
    <location>
        <begin position="715"/>
        <end position="773"/>
    </location>
</feature>
<organism evidence="12 13">
    <name type="scientific">Halorhabdus utahensis (strain DSM 12940 / JCM 11049 / AX-2)</name>
    <dbReference type="NCBI Taxonomy" id="519442"/>
    <lineage>
        <taxon>Archaea</taxon>
        <taxon>Methanobacteriati</taxon>
        <taxon>Methanobacteriota</taxon>
        <taxon>Stenosarchaea group</taxon>
        <taxon>Halobacteria</taxon>
        <taxon>Halobacteriales</taxon>
        <taxon>Haloarculaceae</taxon>
        <taxon>Halorhabdus</taxon>
    </lineage>
</organism>
<dbReference type="CDD" id="cd00075">
    <property type="entry name" value="HATPase"/>
    <property type="match status" value="1"/>
</dbReference>
<dbReference type="RefSeq" id="WP_015790084.1">
    <property type="nucleotide sequence ID" value="NC_013158.1"/>
</dbReference>
<dbReference type="eggNOG" id="arCOG02367">
    <property type="taxonomic scope" value="Archaea"/>
</dbReference>
<dbReference type="PROSITE" id="PS50110">
    <property type="entry name" value="RESPONSE_REGULATORY"/>
    <property type="match status" value="1"/>
</dbReference>
<dbReference type="Gene3D" id="3.30.565.10">
    <property type="entry name" value="Histidine kinase-like ATPase, C-terminal domain"/>
    <property type="match status" value="1"/>
</dbReference>
<dbReference type="SMART" id="SM00387">
    <property type="entry name" value="HATPase_c"/>
    <property type="match status" value="1"/>
</dbReference>
<dbReference type="PANTHER" id="PTHR43304:SF1">
    <property type="entry name" value="PAC DOMAIN-CONTAINING PROTEIN"/>
    <property type="match status" value="1"/>
</dbReference>
<feature type="domain" description="PAS" evidence="10">
    <location>
        <begin position="646"/>
        <end position="725"/>
    </location>
</feature>
<evidence type="ECO:0000259" key="11">
    <source>
        <dbReference type="PROSITE" id="PS50113"/>
    </source>
</evidence>
<evidence type="ECO:0000259" key="9">
    <source>
        <dbReference type="PROSITE" id="PS50110"/>
    </source>
</evidence>
<dbReference type="OrthoDB" id="3369at2157"/>
<dbReference type="PRINTS" id="PR00344">
    <property type="entry name" value="BCTRLSENSOR"/>
</dbReference>
<dbReference type="InterPro" id="IPR000700">
    <property type="entry name" value="PAS-assoc_C"/>
</dbReference>
<gene>
    <name evidence="12" type="ordered locus">Huta_2351</name>
</gene>
<dbReference type="InterPro" id="IPR003594">
    <property type="entry name" value="HATPase_dom"/>
</dbReference>
<comment type="catalytic activity">
    <reaction evidence="1">
        <text>ATP + protein L-histidine = ADP + protein N-phospho-L-histidine.</text>
        <dbReference type="EC" id="2.7.13.3"/>
    </reaction>
</comment>
<dbReference type="InterPro" id="IPR011006">
    <property type="entry name" value="CheY-like_superfamily"/>
</dbReference>
<feature type="modified residue" description="4-aspartylphosphate" evidence="6">
    <location>
        <position position="61"/>
    </location>
</feature>
<keyword evidence="13" id="KW-1185">Reference proteome</keyword>
<feature type="domain" description="PAC" evidence="11">
    <location>
        <begin position="591"/>
        <end position="645"/>
    </location>
</feature>
<dbReference type="Pfam" id="PF00989">
    <property type="entry name" value="PAS"/>
    <property type="match status" value="1"/>
</dbReference>
<evidence type="ECO:0000256" key="7">
    <source>
        <dbReference type="SAM" id="Coils"/>
    </source>
</evidence>
<protein>
    <recommendedName>
        <fullName evidence="2">histidine kinase</fullName>
        <ecNumber evidence="2">2.7.13.3</ecNumber>
    </recommendedName>
</protein>
<dbReference type="SUPFAM" id="SSF55874">
    <property type="entry name" value="ATPase domain of HSP90 chaperone/DNA topoisomerase II/histidine kinase"/>
    <property type="match status" value="1"/>
</dbReference>
<dbReference type="GeneID" id="8384650"/>
<dbReference type="PROSITE" id="PS50112">
    <property type="entry name" value="PAS"/>
    <property type="match status" value="3"/>
</dbReference>
<feature type="domain" description="Histidine kinase" evidence="8">
    <location>
        <begin position="784"/>
        <end position="991"/>
    </location>
</feature>
<dbReference type="InterPro" id="IPR005467">
    <property type="entry name" value="His_kinase_dom"/>
</dbReference>
<keyword evidence="5 12" id="KW-0418">Kinase</keyword>
<dbReference type="EC" id="2.7.13.3" evidence="2"/>
<dbReference type="Proteomes" id="UP000002071">
    <property type="component" value="Chromosome"/>
</dbReference>